<evidence type="ECO:0000256" key="1">
    <source>
        <dbReference type="ARBA" id="ARBA00022603"/>
    </source>
</evidence>
<dbReference type="OrthoDB" id="9765084at2"/>
<evidence type="ECO:0000259" key="3">
    <source>
        <dbReference type="Pfam" id="PF13649"/>
    </source>
</evidence>
<protein>
    <submittedName>
        <fullName evidence="4">Class I SAM-dependent methyltransferase</fullName>
    </submittedName>
</protein>
<reference evidence="4 5" key="1">
    <citation type="submission" date="2019-04" db="EMBL/GenBank/DDBJ databases">
        <title>Shimia ponticola sp. nov., isolated from seawater.</title>
        <authorList>
            <person name="Kim Y.-O."/>
            <person name="Yoon J.-H."/>
        </authorList>
    </citation>
    <scope>NUCLEOTIDE SEQUENCE [LARGE SCALE GENOMIC DNA]</scope>
    <source>
        <strain evidence="4 5">MYP11</strain>
    </source>
</reference>
<dbReference type="AlphaFoldDB" id="A0A4S4NHE0"/>
<keyword evidence="2 4" id="KW-0808">Transferase</keyword>
<dbReference type="SUPFAM" id="SSF53335">
    <property type="entry name" value="S-adenosyl-L-methionine-dependent methyltransferases"/>
    <property type="match status" value="1"/>
</dbReference>
<dbReference type="RefSeq" id="WP_136462010.1">
    <property type="nucleotide sequence ID" value="NZ_SRKY01000001.1"/>
</dbReference>
<dbReference type="Gene3D" id="3.40.50.150">
    <property type="entry name" value="Vaccinia Virus protein VP39"/>
    <property type="match status" value="1"/>
</dbReference>
<evidence type="ECO:0000313" key="5">
    <source>
        <dbReference type="Proteomes" id="UP000306602"/>
    </source>
</evidence>
<sequence>MADHFPDLAAKTQAIYEAEAERFDQDRSRRLFEARWLVRFSDGLPRGGQVLDLGCGSGEPISAWLIAEGFALTGMDFAPAMLEIARARWPQAEWLPGDMRTLDLASRYDGIVAWNSFFHLTRDEQRACLPRLARHLAPGGHLLVTVGDSDGETTGRVGEFEVYHASLSLAEYASILEANGLRVTGFMARDPDCTGHSVLLARKLEETTQ</sequence>
<proteinExistence type="predicted"/>
<dbReference type="InterPro" id="IPR029063">
    <property type="entry name" value="SAM-dependent_MTases_sf"/>
</dbReference>
<dbReference type="PANTHER" id="PTHR43861:SF1">
    <property type="entry name" value="TRANS-ACONITATE 2-METHYLTRANSFERASE"/>
    <property type="match status" value="1"/>
</dbReference>
<dbReference type="Pfam" id="PF13649">
    <property type="entry name" value="Methyltransf_25"/>
    <property type="match status" value="1"/>
</dbReference>
<dbReference type="Proteomes" id="UP000306602">
    <property type="component" value="Unassembled WGS sequence"/>
</dbReference>
<comment type="caution">
    <text evidence="4">The sequence shown here is derived from an EMBL/GenBank/DDBJ whole genome shotgun (WGS) entry which is preliminary data.</text>
</comment>
<keyword evidence="5" id="KW-1185">Reference proteome</keyword>
<feature type="domain" description="Methyltransferase" evidence="3">
    <location>
        <begin position="50"/>
        <end position="140"/>
    </location>
</feature>
<organism evidence="4 5">
    <name type="scientific">Aliishimia ponticola</name>
    <dbReference type="NCBI Taxonomy" id="2499833"/>
    <lineage>
        <taxon>Bacteria</taxon>
        <taxon>Pseudomonadati</taxon>
        <taxon>Pseudomonadota</taxon>
        <taxon>Alphaproteobacteria</taxon>
        <taxon>Rhodobacterales</taxon>
        <taxon>Paracoccaceae</taxon>
        <taxon>Aliishimia</taxon>
    </lineage>
</organism>
<accession>A0A4S4NHE0</accession>
<keyword evidence="1 4" id="KW-0489">Methyltransferase</keyword>
<dbReference type="GO" id="GO:0032259">
    <property type="term" value="P:methylation"/>
    <property type="evidence" value="ECO:0007669"/>
    <property type="project" value="UniProtKB-KW"/>
</dbReference>
<gene>
    <name evidence="4" type="ORF">E4Z66_05920</name>
</gene>
<dbReference type="CDD" id="cd02440">
    <property type="entry name" value="AdoMet_MTases"/>
    <property type="match status" value="1"/>
</dbReference>
<evidence type="ECO:0000256" key="2">
    <source>
        <dbReference type="ARBA" id="ARBA00022679"/>
    </source>
</evidence>
<evidence type="ECO:0000313" key="4">
    <source>
        <dbReference type="EMBL" id="THH39092.1"/>
    </source>
</evidence>
<dbReference type="EMBL" id="SRKY01000001">
    <property type="protein sequence ID" value="THH39092.1"/>
    <property type="molecule type" value="Genomic_DNA"/>
</dbReference>
<dbReference type="InterPro" id="IPR041698">
    <property type="entry name" value="Methyltransf_25"/>
</dbReference>
<name>A0A4S4NHE0_9RHOB</name>
<dbReference type="GO" id="GO:0008168">
    <property type="term" value="F:methyltransferase activity"/>
    <property type="evidence" value="ECO:0007669"/>
    <property type="project" value="UniProtKB-KW"/>
</dbReference>
<dbReference type="PANTHER" id="PTHR43861">
    <property type="entry name" value="TRANS-ACONITATE 2-METHYLTRANSFERASE-RELATED"/>
    <property type="match status" value="1"/>
</dbReference>